<dbReference type="GO" id="GO:0000172">
    <property type="term" value="C:ribonuclease MRP complex"/>
    <property type="evidence" value="ECO:0007669"/>
    <property type="project" value="InterPro"/>
</dbReference>
<keyword evidence="4" id="KW-1185">Reference proteome</keyword>
<evidence type="ECO:0000313" key="3">
    <source>
        <dbReference type="EMBL" id="KAK4110732.1"/>
    </source>
</evidence>
<dbReference type="GeneID" id="89942053"/>
<proteinExistence type="predicted"/>
<gene>
    <name evidence="3" type="ORF">N656DRAFT_799854</name>
</gene>
<protein>
    <recommendedName>
        <fullName evidence="2">Ribonucleases P/MRP subunit Pop8-like domain-containing protein</fullName>
    </recommendedName>
</protein>
<feature type="domain" description="Ribonucleases P/MRP subunit Pop8-like" evidence="2">
    <location>
        <begin position="40"/>
        <end position="118"/>
    </location>
</feature>
<evidence type="ECO:0000259" key="2">
    <source>
        <dbReference type="Pfam" id="PF20976"/>
    </source>
</evidence>
<organism evidence="3 4">
    <name type="scientific">Canariomyces notabilis</name>
    <dbReference type="NCBI Taxonomy" id="2074819"/>
    <lineage>
        <taxon>Eukaryota</taxon>
        <taxon>Fungi</taxon>
        <taxon>Dikarya</taxon>
        <taxon>Ascomycota</taxon>
        <taxon>Pezizomycotina</taxon>
        <taxon>Sordariomycetes</taxon>
        <taxon>Sordariomycetidae</taxon>
        <taxon>Sordariales</taxon>
        <taxon>Chaetomiaceae</taxon>
        <taxon>Canariomyces</taxon>
    </lineage>
</organism>
<dbReference type="GO" id="GO:0005655">
    <property type="term" value="C:nucleolar ribonuclease P complex"/>
    <property type="evidence" value="ECO:0007669"/>
    <property type="project" value="InterPro"/>
</dbReference>
<dbReference type="PANTHER" id="PTHR28173:SF1">
    <property type="entry name" value="RIBONUCLEASES P_MRP PROTEIN SUBUNIT POP8"/>
    <property type="match status" value="1"/>
</dbReference>
<dbReference type="GO" id="GO:0034965">
    <property type="term" value="P:intronic box C/D snoRNA processing"/>
    <property type="evidence" value="ECO:0007669"/>
    <property type="project" value="TreeGrafter"/>
</dbReference>
<dbReference type="Pfam" id="PF20976">
    <property type="entry name" value="Pop8"/>
    <property type="match status" value="1"/>
</dbReference>
<comment type="caution">
    <text evidence="3">The sequence shown here is derived from an EMBL/GenBank/DDBJ whole genome shotgun (WGS) entry which is preliminary data.</text>
</comment>
<sequence length="157" mass="16610">MDVDTDPTTTTTIPIPITKPTNKPTKNRTLAQATLKNPPFAYAHLVVPPIPTPSSHPQTTTTLDNLQVRSYLTSALRQFLGDTGAGMSIDILLVRDGSAWVRVPRADLASFAAAVTAFPGLGSSSAGGGPLQLQLRACGDWLGSLLGRDEQGELWTS</sequence>
<accession>A0AAN6QI87</accession>
<reference evidence="3" key="1">
    <citation type="journal article" date="2023" name="Mol. Phylogenet. Evol.">
        <title>Genome-scale phylogeny and comparative genomics of the fungal order Sordariales.</title>
        <authorList>
            <person name="Hensen N."/>
            <person name="Bonometti L."/>
            <person name="Westerberg I."/>
            <person name="Brannstrom I.O."/>
            <person name="Guillou S."/>
            <person name="Cros-Aarteil S."/>
            <person name="Calhoun S."/>
            <person name="Haridas S."/>
            <person name="Kuo A."/>
            <person name="Mondo S."/>
            <person name="Pangilinan J."/>
            <person name="Riley R."/>
            <person name="LaButti K."/>
            <person name="Andreopoulos B."/>
            <person name="Lipzen A."/>
            <person name="Chen C."/>
            <person name="Yan M."/>
            <person name="Daum C."/>
            <person name="Ng V."/>
            <person name="Clum A."/>
            <person name="Steindorff A."/>
            <person name="Ohm R.A."/>
            <person name="Martin F."/>
            <person name="Silar P."/>
            <person name="Natvig D.O."/>
            <person name="Lalanne C."/>
            <person name="Gautier V."/>
            <person name="Ament-Velasquez S.L."/>
            <person name="Kruys A."/>
            <person name="Hutchinson M.I."/>
            <person name="Powell A.J."/>
            <person name="Barry K."/>
            <person name="Miller A.N."/>
            <person name="Grigoriev I.V."/>
            <person name="Debuchy R."/>
            <person name="Gladieux P."/>
            <person name="Hiltunen Thoren M."/>
            <person name="Johannesson H."/>
        </authorList>
    </citation>
    <scope>NUCLEOTIDE SEQUENCE</scope>
    <source>
        <strain evidence="3">CBS 508.74</strain>
    </source>
</reference>
<evidence type="ECO:0000313" key="4">
    <source>
        <dbReference type="Proteomes" id="UP001302812"/>
    </source>
</evidence>
<dbReference type="InterPro" id="IPR020347">
    <property type="entry name" value="Pop8"/>
</dbReference>
<dbReference type="GO" id="GO:0000294">
    <property type="term" value="P:nuclear-transcribed mRNA catabolic process, RNase MRP-dependent"/>
    <property type="evidence" value="ECO:0007669"/>
    <property type="project" value="TreeGrafter"/>
</dbReference>
<dbReference type="GO" id="GO:0008033">
    <property type="term" value="P:tRNA processing"/>
    <property type="evidence" value="ECO:0007669"/>
    <property type="project" value="InterPro"/>
</dbReference>
<name>A0AAN6QI87_9PEZI</name>
<feature type="region of interest" description="Disordered" evidence="1">
    <location>
        <begin position="1"/>
        <end position="25"/>
    </location>
</feature>
<dbReference type="Proteomes" id="UP001302812">
    <property type="component" value="Unassembled WGS sequence"/>
</dbReference>
<dbReference type="GO" id="GO:0000171">
    <property type="term" value="F:ribonuclease MRP activity"/>
    <property type="evidence" value="ECO:0007669"/>
    <property type="project" value="TreeGrafter"/>
</dbReference>
<reference evidence="3" key="2">
    <citation type="submission" date="2023-05" db="EMBL/GenBank/DDBJ databases">
        <authorList>
            <consortium name="Lawrence Berkeley National Laboratory"/>
            <person name="Steindorff A."/>
            <person name="Hensen N."/>
            <person name="Bonometti L."/>
            <person name="Westerberg I."/>
            <person name="Brannstrom I.O."/>
            <person name="Guillou S."/>
            <person name="Cros-Aarteil S."/>
            <person name="Calhoun S."/>
            <person name="Haridas S."/>
            <person name="Kuo A."/>
            <person name="Mondo S."/>
            <person name="Pangilinan J."/>
            <person name="Riley R."/>
            <person name="Labutti K."/>
            <person name="Andreopoulos B."/>
            <person name="Lipzen A."/>
            <person name="Chen C."/>
            <person name="Yanf M."/>
            <person name="Daum C."/>
            <person name="Ng V."/>
            <person name="Clum A."/>
            <person name="Ohm R."/>
            <person name="Martin F."/>
            <person name="Silar P."/>
            <person name="Natvig D."/>
            <person name="Lalanne C."/>
            <person name="Gautier V."/>
            <person name="Ament-Velasquez S.L."/>
            <person name="Kruys A."/>
            <person name="Hutchinson M.I."/>
            <person name="Powell A.J."/>
            <person name="Barry K."/>
            <person name="Miller A.N."/>
            <person name="Grigoriev I.V."/>
            <person name="Debuchy R."/>
            <person name="Gladieux P."/>
            <person name="Thoren M.H."/>
            <person name="Johannesson H."/>
        </authorList>
    </citation>
    <scope>NUCLEOTIDE SEQUENCE</scope>
    <source>
        <strain evidence="3">CBS 508.74</strain>
    </source>
</reference>
<dbReference type="EMBL" id="MU853349">
    <property type="protein sequence ID" value="KAK4110732.1"/>
    <property type="molecule type" value="Genomic_DNA"/>
</dbReference>
<dbReference type="InterPro" id="IPR049128">
    <property type="entry name" value="Pop8-like_dom"/>
</dbReference>
<dbReference type="RefSeq" id="XP_064668302.1">
    <property type="nucleotide sequence ID" value="XM_064817928.1"/>
</dbReference>
<dbReference type="PANTHER" id="PTHR28173">
    <property type="entry name" value="RIBONUCLEASES P/MRP PROTEIN SUBUNIT POP8"/>
    <property type="match status" value="1"/>
</dbReference>
<feature type="compositionally biased region" description="Low complexity" evidence="1">
    <location>
        <begin position="1"/>
        <end position="24"/>
    </location>
</feature>
<evidence type="ECO:0000256" key="1">
    <source>
        <dbReference type="SAM" id="MobiDB-lite"/>
    </source>
</evidence>
<dbReference type="GO" id="GO:0004526">
    <property type="term" value="F:ribonuclease P activity"/>
    <property type="evidence" value="ECO:0007669"/>
    <property type="project" value="TreeGrafter"/>
</dbReference>
<dbReference type="AlphaFoldDB" id="A0AAN6QI87"/>